<gene>
    <name evidence="2" type="ORF">TX23_20810</name>
</gene>
<sequence length="361" mass="40382">MSPVFVLLFITLLMYCANLLALEQPWEWGHSVYLLGVLSFVIVYMLVYVSLKLGGIPHPKSELISPYRIVIQLYWLCAFIGLLLSLYKIYAFGYNGNYGSVLLALRIANTWEHQPSYGAQHFALFALCLSLYYAQQKRALPCLVAALIYLTSAFSMAERTSMMFIFVAVGYTAINEGWIRLKGLLLSLAVLIGLFIIVAVGTGKTGGDKGYDFILLYLGYAVTAFSQWTEGKDYLGCADLVFGKFIDLMSLGLYSCPPLDLGLTDKDFNVLTYAASPYLFGGLPAVIICMAIVGAFFAILRVFAVKRKGYYLAILSCFMYALIMMFYAWQFSLTTYLYLMAILFPLFAGRFVHPSGQKIFP</sequence>
<feature type="transmembrane region" description="Helical" evidence="1">
    <location>
        <begin position="31"/>
        <end position="51"/>
    </location>
</feature>
<name>A0A0R3AB55_9PSED</name>
<dbReference type="PATRIC" id="fig|1615673.3.peg.5296"/>
<reference evidence="2 3" key="1">
    <citation type="submission" date="2015-02" db="EMBL/GenBank/DDBJ databases">
        <title>Two Pseudomonas sp. nov., isolated from raw milk.</title>
        <authorList>
            <person name="Wenning M."/>
            <person name="von Neubeck M."/>
            <person name="Huptas C."/>
            <person name="Scherer S."/>
        </authorList>
    </citation>
    <scope>NUCLEOTIDE SEQUENCE [LARGE SCALE GENOMIC DNA]</scope>
    <source>
        <strain evidence="2 3">DSM 29164</strain>
    </source>
</reference>
<accession>A0A0R3AB55</accession>
<keyword evidence="1" id="KW-1133">Transmembrane helix</keyword>
<feature type="transmembrane region" description="Helical" evidence="1">
    <location>
        <begin position="183"/>
        <end position="203"/>
    </location>
</feature>
<evidence type="ECO:0008006" key="4">
    <source>
        <dbReference type="Google" id="ProtNLM"/>
    </source>
</evidence>
<dbReference type="AlphaFoldDB" id="A0A0R3AB55"/>
<evidence type="ECO:0000313" key="3">
    <source>
        <dbReference type="Proteomes" id="UP000050852"/>
    </source>
</evidence>
<keyword evidence="1" id="KW-0812">Transmembrane</keyword>
<feature type="transmembrane region" description="Helical" evidence="1">
    <location>
        <begin position="335"/>
        <end position="352"/>
    </location>
</feature>
<feature type="transmembrane region" description="Helical" evidence="1">
    <location>
        <begin position="114"/>
        <end position="134"/>
    </location>
</feature>
<dbReference type="OrthoDB" id="6990210at2"/>
<feature type="transmembrane region" description="Helical" evidence="1">
    <location>
        <begin position="310"/>
        <end position="329"/>
    </location>
</feature>
<dbReference type="NCBIfam" id="TIGR04370">
    <property type="entry name" value="glyco_rpt_poly"/>
    <property type="match status" value="1"/>
</dbReference>
<protein>
    <recommendedName>
        <fullName evidence="4">Oligosaccharide repeat unit polymerase</fullName>
    </recommendedName>
</protein>
<dbReference type="EMBL" id="JYLN01000008">
    <property type="protein sequence ID" value="KRP70391.1"/>
    <property type="molecule type" value="Genomic_DNA"/>
</dbReference>
<feature type="transmembrane region" description="Helical" evidence="1">
    <location>
        <begin position="72"/>
        <end position="94"/>
    </location>
</feature>
<proteinExistence type="predicted"/>
<feature type="transmembrane region" description="Helical" evidence="1">
    <location>
        <begin position="278"/>
        <end position="303"/>
    </location>
</feature>
<keyword evidence="1" id="KW-0472">Membrane</keyword>
<feature type="transmembrane region" description="Helical" evidence="1">
    <location>
        <begin position="146"/>
        <end position="171"/>
    </location>
</feature>
<evidence type="ECO:0000256" key="1">
    <source>
        <dbReference type="SAM" id="Phobius"/>
    </source>
</evidence>
<comment type="caution">
    <text evidence="2">The sequence shown here is derived from an EMBL/GenBank/DDBJ whole genome shotgun (WGS) entry which is preliminary data.</text>
</comment>
<dbReference type="RefSeq" id="WP_057703818.1">
    <property type="nucleotide sequence ID" value="NZ_JYLN01000008.1"/>
</dbReference>
<dbReference type="Proteomes" id="UP000050852">
    <property type="component" value="Unassembled WGS sequence"/>
</dbReference>
<evidence type="ECO:0000313" key="2">
    <source>
        <dbReference type="EMBL" id="KRP70391.1"/>
    </source>
</evidence>
<organism evidence="2 3">
    <name type="scientific">Pseudomonas paralactis</name>
    <dbReference type="NCBI Taxonomy" id="1615673"/>
    <lineage>
        <taxon>Bacteria</taxon>
        <taxon>Pseudomonadati</taxon>
        <taxon>Pseudomonadota</taxon>
        <taxon>Gammaproteobacteria</taxon>
        <taxon>Pseudomonadales</taxon>
        <taxon>Pseudomonadaceae</taxon>
        <taxon>Pseudomonas</taxon>
    </lineage>
</organism>